<evidence type="ECO:0000259" key="9">
    <source>
        <dbReference type="Pfam" id="PF17681"/>
    </source>
</evidence>
<dbReference type="PANTHER" id="PTHR19302:SF70">
    <property type="entry name" value="GAMMA-TUBULIN COMPLEX COMPONENT 6"/>
    <property type="match status" value="1"/>
</dbReference>
<proteinExistence type="inferred from homology"/>
<dbReference type="GO" id="GO:0000278">
    <property type="term" value="P:mitotic cell cycle"/>
    <property type="evidence" value="ECO:0007669"/>
    <property type="project" value="TreeGrafter"/>
</dbReference>
<dbReference type="GO" id="GO:0007020">
    <property type="term" value="P:microtubule nucleation"/>
    <property type="evidence" value="ECO:0007669"/>
    <property type="project" value="InterPro"/>
</dbReference>
<dbReference type="InterPro" id="IPR007259">
    <property type="entry name" value="GCP"/>
</dbReference>
<feature type="compositionally biased region" description="Acidic residues" evidence="7">
    <location>
        <begin position="610"/>
        <end position="627"/>
    </location>
</feature>
<comment type="subcellular location">
    <subcellularLocation>
        <location evidence="1">Cytoplasm</location>
        <location evidence="1">Cytoskeleton</location>
    </subcellularLocation>
</comment>
<feature type="coiled-coil region" evidence="6">
    <location>
        <begin position="492"/>
        <end position="519"/>
    </location>
</feature>
<evidence type="ECO:0000256" key="5">
    <source>
        <dbReference type="ARBA" id="ARBA00023212"/>
    </source>
</evidence>
<dbReference type="EMBL" id="JAHRHJ020000003">
    <property type="protein sequence ID" value="KAH9322978.1"/>
    <property type="molecule type" value="Genomic_DNA"/>
</dbReference>
<dbReference type="Gene3D" id="1.20.120.1900">
    <property type="entry name" value="Gamma-tubulin complex, C-terminal domain"/>
    <property type="match status" value="1"/>
</dbReference>
<evidence type="ECO:0008006" key="12">
    <source>
        <dbReference type="Google" id="ProtNLM"/>
    </source>
</evidence>
<dbReference type="InterPro" id="IPR040457">
    <property type="entry name" value="GCP_C"/>
</dbReference>
<comment type="similarity">
    <text evidence="2">Belongs to the TUBGCP family.</text>
</comment>
<dbReference type="GO" id="GO:0051225">
    <property type="term" value="P:spindle assembly"/>
    <property type="evidence" value="ECO:0007669"/>
    <property type="project" value="TreeGrafter"/>
</dbReference>
<reference evidence="10 11" key="1">
    <citation type="journal article" date="2021" name="Nat. Plants">
        <title>The Taxus genome provides insights into paclitaxel biosynthesis.</title>
        <authorList>
            <person name="Xiong X."/>
            <person name="Gou J."/>
            <person name="Liao Q."/>
            <person name="Li Y."/>
            <person name="Zhou Q."/>
            <person name="Bi G."/>
            <person name="Li C."/>
            <person name="Du R."/>
            <person name="Wang X."/>
            <person name="Sun T."/>
            <person name="Guo L."/>
            <person name="Liang H."/>
            <person name="Lu P."/>
            <person name="Wu Y."/>
            <person name="Zhang Z."/>
            <person name="Ro D.K."/>
            <person name="Shang Y."/>
            <person name="Huang S."/>
            <person name="Yan J."/>
        </authorList>
    </citation>
    <scope>NUCLEOTIDE SEQUENCE [LARGE SCALE GENOMIC DNA]</scope>
    <source>
        <strain evidence="10">Ta-2019</strain>
    </source>
</reference>
<dbReference type="OMA" id="AMYKSMI"/>
<evidence type="ECO:0000313" key="10">
    <source>
        <dbReference type="EMBL" id="KAH9322978.1"/>
    </source>
</evidence>
<protein>
    <recommendedName>
        <fullName evidence="12">Gamma-tubulin complex component</fullName>
    </recommendedName>
</protein>
<dbReference type="Pfam" id="PF04130">
    <property type="entry name" value="GCP_C_terminal"/>
    <property type="match status" value="1"/>
</dbReference>
<evidence type="ECO:0000313" key="11">
    <source>
        <dbReference type="Proteomes" id="UP000824469"/>
    </source>
</evidence>
<keyword evidence="5" id="KW-0206">Cytoskeleton</keyword>
<evidence type="ECO:0000256" key="4">
    <source>
        <dbReference type="ARBA" id="ARBA00022701"/>
    </source>
</evidence>
<dbReference type="GO" id="GO:0051011">
    <property type="term" value="F:microtubule minus-end binding"/>
    <property type="evidence" value="ECO:0007669"/>
    <property type="project" value="TreeGrafter"/>
</dbReference>
<dbReference type="GO" id="GO:0051321">
    <property type="term" value="P:meiotic cell cycle"/>
    <property type="evidence" value="ECO:0007669"/>
    <property type="project" value="TreeGrafter"/>
</dbReference>
<evidence type="ECO:0000256" key="1">
    <source>
        <dbReference type="ARBA" id="ARBA00004245"/>
    </source>
</evidence>
<dbReference type="GO" id="GO:0043015">
    <property type="term" value="F:gamma-tubulin binding"/>
    <property type="evidence" value="ECO:0007669"/>
    <property type="project" value="InterPro"/>
</dbReference>
<name>A0AA38GJV5_TAXCH</name>
<evidence type="ECO:0000256" key="6">
    <source>
        <dbReference type="SAM" id="Coils"/>
    </source>
</evidence>
<accession>A0AA38GJV5</accession>
<feature type="region of interest" description="Disordered" evidence="7">
    <location>
        <begin position="605"/>
        <end position="627"/>
    </location>
</feature>
<evidence type="ECO:0000256" key="7">
    <source>
        <dbReference type="SAM" id="MobiDB-lite"/>
    </source>
</evidence>
<evidence type="ECO:0000256" key="2">
    <source>
        <dbReference type="ARBA" id="ARBA00010337"/>
    </source>
</evidence>
<dbReference type="Proteomes" id="UP000824469">
    <property type="component" value="Unassembled WGS sequence"/>
</dbReference>
<dbReference type="GO" id="GO:0031122">
    <property type="term" value="P:cytoplasmic microtubule organization"/>
    <property type="evidence" value="ECO:0007669"/>
    <property type="project" value="TreeGrafter"/>
</dbReference>
<organism evidence="10 11">
    <name type="scientific">Taxus chinensis</name>
    <name type="common">Chinese yew</name>
    <name type="synonym">Taxus wallichiana var. chinensis</name>
    <dbReference type="NCBI Taxonomy" id="29808"/>
    <lineage>
        <taxon>Eukaryota</taxon>
        <taxon>Viridiplantae</taxon>
        <taxon>Streptophyta</taxon>
        <taxon>Embryophyta</taxon>
        <taxon>Tracheophyta</taxon>
        <taxon>Spermatophyta</taxon>
        <taxon>Pinopsida</taxon>
        <taxon>Pinidae</taxon>
        <taxon>Conifers II</taxon>
        <taxon>Cupressales</taxon>
        <taxon>Taxaceae</taxon>
        <taxon>Taxus</taxon>
    </lineage>
</organism>
<sequence length="1327" mass="150130">MWLEAAKLPLAWPYVKPWEIHHQLEYRISPNPSNDEKFAVSESNFMFSDQMRGVAQPRESGGATERLDSESGSDLSKIPESVLVRNALYALQGVESAVNNLEIISKAFCSQPADRSSHSISSLWHRMSSTNALGKLLHIIAHAGQIYCQLGKFVDYFLGKRSKTHETVVTSMNNKGDEIKGKRNRKLKKSKGNKNKCWMSDEETVPEEDLASSPPFSLVNQAFAIALRCILQGYLAALNTLTASVAHRRSKKNDDRHQIAPVSSSEEGCLTSVVSQEITLLELYLHTGELQTHIQALGSICMLADHKSVSEAVPVESDLATKAFQDFPRGADLLTYLYNQLQVADPIHRPLLKFLFARACRPYVDFIKSWIYRAVVKDPYKEFIVEGSENIESISCIGKGHANHFPVSSIRVRDGVFVPCFLKHVSTPLLRAGQQLQVLTRLLETTEFGKQIPNFMSTCMPSGDSTQLSSLEAILGSWAYFSNENASCEPVLVYSKSKLEDLMQKREKANQQMVERLEKLFVGLSNICRQKRFMVVPVSYSSQCFHGSKDYQGNSQKMQKMIGKANDYTEKGNTVYGSRTLDTWSKESHEEYSSKFLEGDVQRELGTSSEDADTDTDSSELLSDEDNSSDNILMASTVVSSNQLKQAIFKDDIHETPKGRLDSEKIGSLGDKVGSEILPHCGVSCKNWDPVLFSGLNLSTDATQYSKLDSLISDYQRGTKWPQIGLPKNPFLVALACENKSNDYFYPDFSGSDNAWDIAPGKALGPVQRSHQNSETFEMTKTAAQGSQMESKHFTKESCNNHEHSDFFSEDSHHSLDYQISCSYMAFHPLLTRNAWGHLQYLMPEKSLSDRLATTLPYYDFSSVTENPETFTKNTSSKDFGLEHSFPDEHHGYMRNRISNEIGVINHENKRTNLADGCQTNCQGTFLRKIQPSGELFSELDRNDVICGQSFMDPHDNYLMSDSCKEDSLPRVFGGGKWQTSLGYSENDESLAGGCVRDSEIALEIPLDVVIDKCILQEIMLQYRCISDFTVKLLAEGFGFKKHLLALRRYFFMEVADWADGFVISLCQHKWSPTGSHQRLLEVRAMLESALLRSSCEGDEYDDRLYIYIKDASGMPHTENSLRGLPNSTGASSFIDTNCVNAFDFIGLGYRVDWPLNIILTPEALNMYNSIFSFLIQIKLTMFSLCDIWNCLREFTHCVNRSYKLTQDNEEMERFRVLMQLRQQVNHFIAALQQYVQSQLLHVVWHKFLHLLQYQGGDMLDLESVHTAYLSDSLHTCFLDLDMSSVKEIICNIMQCVLDFRSCFDYKAQNYEEGVPFELTNRINYSR</sequence>
<dbReference type="GO" id="GO:0000922">
    <property type="term" value="C:spindle pole"/>
    <property type="evidence" value="ECO:0007669"/>
    <property type="project" value="InterPro"/>
</dbReference>
<dbReference type="Pfam" id="PF17681">
    <property type="entry name" value="GCP_N_terminal"/>
    <property type="match status" value="1"/>
</dbReference>
<gene>
    <name evidence="10" type="ORF">KI387_017617</name>
</gene>
<dbReference type="GO" id="GO:0000930">
    <property type="term" value="C:gamma-tubulin complex"/>
    <property type="evidence" value="ECO:0007669"/>
    <property type="project" value="TreeGrafter"/>
</dbReference>
<comment type="caution">
    <text evidence="10">The sequence shown here is derived from an EMBL/GenBank/DDBJ whole genome shotgun (WGS) entry which is preliminary data.</text>
</comment>
<keyword evidence="3" id="KW-0963">Cytoplasm</keyword>
<keyword evidence="11" id="KW-1185">Reference proteome</keyword>
<feature type="region of interest" description="Disordered" evidence="7">
    <location>
        <begin position="55"/>
        <end position="74"/>
    </location>
</feature>
<feature type="domain" description="Gamma tubulin complex component C-terminal" evidence="8">
    <location>
        <begin position="1042"/>
        <end position="1306"/>
    </location>
</feature>
<keyword evidence="4" id="KW-0493">Microtubule</keyword>
<dbReference type="InterPro" id="IPR041470">
    <property type="entry name" value="GCP_N"/>
</dbReference>
<feature type="non-terminal residue" evidence="10">
    <location>
        <position position="1327"/>
    </location>
</feature>
<dbReference type="PANTHER" id="PTHR19302">
    <property type="entry name" value="GAMMA TUBULIN COMPLEX PROTEIN"/>
    <property type="match status" value="1"/>
</dbReference>
<feature type="region of interest" description="Disordered" evidence="7">
    <location>
        <begin position="175"/>
        <end position="201"/>
    </location>
</feature>
<dbReference type="GO" id="GO:0005874">
    <property type="term" value="C:microtubule"/>
    <property type="evidence" value="ECO:0007669"/>
    <property type="project" value="UniProtKB-KW"/>
</dbReference>
<feature type="compositionally biased region" description="Basic residues" evidence="7">
    <location>
        <begin position="182"/>
        <end position="194"/>
    </location>
</feature>
<evidence type="ECO:0000259" key="8">
    <source>
        <dbReference type="Pfam" id="PF04130"/>
    </source>
</evidence>
<dbReference type="InterPro" id="IPR042241">
    <property type="entry name" value="GCP_C_sf"/>
</dbReference>
<keyword evidence="6" id="KW-0175">Coiled coil</keyword>
<evidence type="ECO:0000256" key="3">
    <source>
        <dbReference type="ARBA" id="ARBA00022490"/>
    </source>
</evidence>
<feature type="domain" description="Gamma tubulin complex component protein N-terminal" evidence="9">
    <location>
        <begin position="84"/>
        <end position="467"/>
    </location>
</feature>